<feature type="non-terminal residue" evidence="1">
    <location>
        <position position="77"/>
    </location>
</feature>
<reference evidence="1" key="1">
    <citation type="submission" date="2014-05" db="EMBL/GenBank/DDBJ databases">
        <title>The transcriptome of the halophilic microalga Tetraselmis sp. GSL018 isolated from the Great Salt Lake, Utah.</title>
        <authorList>
            <person name="Jinkerson R.E."/>
            <person name="D'Adamo S."/>
            <person name="Posewitz M.C."/>
        </authorList>
    </citation>
    <scope>NUCLEOTIDE SEQUENCE</scope>
    <source>
        <strain evidence="1">GSL018</strain>
    </source>
</reference>
<gene>
    <name evidence="1" type="ORF">TSPGSL018_21209</name>
</gene>
<name>A0A061RT98_9CHLO</name>
<sequence length="77" mass="8272">ALPDLDPLFGLVKSVVMHCTAWAHISLLFLSLREGSSAMAFPPISSCTDLRSSDHLISPCSPQTSQPATNCTILFLL</sequence>
<evidence type="ECO:0000313" key="1">
    <source>
        <dbReference type="EMBL" id="JAC76087.1"/>
    </source>
</evidence>
<feature type="non-terminal residue" evidence="1">
    <location>
        <position position="1"/>
    </location>
</feature>
<organism evidence="1">
    <name type="scientific">Tetraselmis sp. GSL018</name>
    <dbReference type="NCBI Taxonomy" id="582737"/>
    <lineage>
        <taxon>Eukaryota</taxon>
        <taxon>Viridiplantae</taxon>
        <taxon>Chlorophyta</taxon>
        <taxon>core chlorophytes</taxon>
        <taxon>Chlorodendrophyceae</taxon>
        <taxon>Chlorodendrales</taxon>
        <taxon>Chlorodendraceae</taxon>
        <taxon>Tetraselmis</taxon>
    </lineage>
</organism>
<dbReference type="AlphaFoldDB" id="A0A061RT98"/>
<protein>
    <submittedName>
        <fullName evidence="1">Uncharacterized protein</fullName>
    </submittedName>
</protein>
<dbReference type="EMBL" id="GBEZ01009506">
    <property type="protein sequence ID" value="JAC76087.1"/>
    <property type="molecule type" value="Transcribed_RNA"/>
</dbReference>
<accession>A0A061RT98</accession>
<proteinExistence type="predicted"/>